<evidence type="ECO:0000259" key="12">
    <source>
        <dbReference type="PROSITE" id="PS50109"/>
    </source>
</evidence>
<dbReference type="InterPro" id="IPR050351">
    <property type="entry name" value="BphY/WalK/GraS-like"/>
</dbReference>
<evidence type="ECO:0000256" key="7">
    <source>
        <dbReference type="ARBA" id="ARBA00022679"/>
    </source>
</evidence>
<evidence type="ECO:0000256" key="2">
    <source>
        <dbReference type="ARBA" id="ARBA00006402"/>
    </source>
</evidence>
<dbReference type="GO" id="GO:0000156">
    <property type="term" value="F:phosphorelay response regulator activity"/>
    <property type="evidence" value="ECO:0007669"/>
    <property type="project" value="TreeGrafter"/>
</dbReference>
<evidence type="ECO:0000256" key="10">
    <source>
        <dbReference type="ARBA" id="ARBA00023170"/>
    </source>
</evidence>
<dbReference type="SMART" id="SM00388">
    <property type="entry name" value="HisKA"/>
    <property type="match status" value="1"/>
</dbReference>
<comment type="caution">
    <text evidence="13">The sequence shown here is derived from an EMBL/GenBank/DDBJ whole genome shotgun (WGS) entry which is preliminary data.</text>
</comment>
<keyword evidence="9" id="KW-0157">Chromophore</keyword>
<dbReference type="Gene3D" id="3.30.565.10">
    <property type="entry name" value="Histidine kinase-like ATPase, C-terminal domain"/>
    <property type="match status" value="1"/>
</dbReference>
<dbReference type="CDD" id="cd00082">
    <property type="entry name" value="HisKA"/>
    <property type="match status" value="1"/>
</dbReference>
<comment type="catalytic activity">
    <reaction evidence="1">
        <text>ATP + protein L-histidine = ADP + protein N-phospho-L-histidine.</text>
        <dbReference type="EC" id="2.7.13.3"/>
    </reaction>
</comment>
<dbReference type="AlphaFoldDB" id="A0A2W7IM78"/>
<accession>A0A2W7IM78</accession>
<dbReference type="InterPro" id="IPR035965">
    <property type="entry name" value="PAS-like_dom_sf"/>
</dbReference>
<dbReference type="RefSeq" id="WP_111541356.1">
    <property type="nucleotide sequence ID" value="NZ_QKYV01000005.1"/>
</dbReference>
<evidence type="ECO:0000256" key="4">
    <source>
        <dbReference type="ARBA" id="ARBA00022543"/>
    </source>
</evidence>
<keyword evidence="6" id="KW-0716">Sensory transduction</keyword>
<evidence type="ECO:0000256" key="9">
    <source>
        <dbReference type="ARBA" id="ARBA00022991"/>
    </source>
</evidence>
<protein>
    <recommendedName>
        <fullName evidence="3">histidine kinase</fullName>
        <ecNumber evidence="3">2.7.13.3</ecNumber>
    </recommendedName>
</protein>
<keyword evidence="8 13" id="KW-0418">Kinase</keyword>
<gene>
    <name evidence="13" type="ORF">LX95_02077</name>
</gene>
<dbReference type="Pfam" id="PF00512">
    <property type="entry name" value="HisKA"/>
    <property type="match status" value="1"/>
</dbReference>
<dbReference type="FunFam" id="3.30.565.10:FF:000006">
    <property type="entry name" value="Sensor histidine kinase WalK"/>
    <property type="match status" value="1"/>
</dbReference>
<comment type="similarity">
    <text evidence="2">In the N-terminal section; belongs to the phytochrome family.</text>
</comment>
<evidence type="ECO:0000259" key="11">
    <source>
        <dbReference type="PROSITE" id="PS50046"/>
    </source>
</evidence>
<dbReference type="Gene3D" id="3.30.450.270">
    <property type="match status" value="1"/>
</dbReference>
<dbReference type="Pfam" id="PF02518">
    <property type="entry name" value="HATPase_c"/>
    <property type="match status" value="1"/>
</dbReference>
<dbReference type="Pfam" id="PF01590">
    <property type="entry name" value="GAF"/>
    <property type="match status" value="1"/>
</dbReference>
<keyword evidence="4" id="KW-0600">Photoreceptor protein</keyword>
<dbReference type="InterPro" id="IPR003594">
    <property type="entry name" value="HATPase_dom"/>
</dbReference>
<evidence type="ECO:0000256" key="5">
    <source>
        <dbReference type="ARBA" id="ARBA00022553"/>
    </source>
</evidence>
<dbReference type="InterPro" id="IPR016132">
    <property type="entry name" value="Phyto_chromo_attachment"/>
</dbReference>
<dbReference type="GO" id="GO:0009881">
    <property type="term" value="F:photoreceptor activity"/>
    <property type="evidence" value="ECO:0007669"/>
    <property type="project" value="UniProtKB-KW"/>
</dbReference>
<dbReference type="InterPro" id="IPR013515">
    <property type="entry name" value="Phytochrome_cen-reg"/>
</dbReference>
<dbReference type="SUPFAM" id="SSF55781">
    <property type="entry name" value="GAF domain-like"/>
    <property type="match status" value="2"/>
</dbReference>
<evidence type="ECO:0000313" key="14">
    <source>
        <dbReference type="Proteomes" id="UP000249542"/>
    </source>
</evidence>
<keyword evidence="10" id="KW-0675">Receptor</keyword>
<dbReference type="GO" id="GO:0006355">
    <property type="term" value="P:regulation of DNA-templated transcription"/>
    <property type="evidence" value="ECO:0007669"/>
    <property type="project" value="InterPro"/>
</dbReference>
<keyword evidence="7" id="KW-0808">Transferase</keyword>
<evidence type="ECO:0000256" key="8">
    <source>
        <dbReference type="ARBA" id="ARBA00022777"/>
    </source>
</evidence>
<proteinExistence type="inferred from homology"/>
<keyword evidence="5" id="KW-0597">Phosphoprotein</keyword>
<evidence type="ECO:0000313" key="13">
    <source>
        <dbReference type="EMBL" id="PZW39713.1"/>
    </source>
</evidence>
<evidence type="ECO:0000256" key="3">
    <source>
        <dbReference type="ARBA" id="ARBA00012438"/>
    </source>
</evidence>
<dbReference type="SUPFAM" id="SSF55874">
    <property type="entry name" value="ATPase domain of HSP90 chaperone/DNA topoisomerase II/histidine kinase"/>
    <property type="match status" value="1"/>
</dbReference>
<dbReference type="Pfam" id="PF00360">
    <property type="entry name" value="PHY"/>
    <property type="match status" value="1"/>
</dbReference>
<dbReference type="InterPro" id="IPR043150">
    <property type="entry name" value="Phytochrome_PHY_sf"/>
</dbReference>
<sequence>MQDQEKIITATNLTNCDKEPIHIIGHIQPHGALVVIDMKSYAIVNYSENLSSFLQTKNLSSFRYLNDLFPDDFIIQLKKELEANKTLSTYTFEKGKENFLLIPHVSDDKVIIDVEKQKDKLPSFTFQQQLNNILSQIEKTTSLKETSQISTQLIKNIYGYNRVMLYRFDKDWNGEVIAETKDENLETWLGLRYPASDIPKPAREIFLKQGVRIISDVYYKPSPILSLDNSNLQTSINLTNSELRGVSPIHIEYLKNMKVNASLTTSIIVNGKLWGLITCHHYKAKTVDYFQRQSCKFLTQVFANQINLLDTKKYVSSSKQLETLRKKLMLQMQSVSKFKEALLNYQPNLKDFIDCGGVALIRKNKINVLGGTPLKKEIETLIREHLAKQKKSIYFTESLSSHFASAEAYTKTASGILAISLDANFKDFIIWFRPEIITTIEWGGNPEKNGYVKDGVTYLHPRKSFEKWSEKVAGSSKVWENSEIEAATKLQENINTVLVKKQKEKIKLLNNKLKRVNKELETFSYSVSHDLRAPLRGIDGYARILKEHLNLEKDDYSSHALETIISSSKKMDILIDDILSYSKIGRQDIRRIPVDLNAVVFEIINSSNLKINYPQTQIKAEKNLPKVFADSRMVTQVCANLITNAIKYSQNQKEPFVEIGYKEESKAYFVKDNGIGIDEKYIDKIFNVFTRLASADYEGSGIGLAIVKKSIDLHEGKIWVETKLNEGTTFFFNFGNA</sequence>
<organism evidence="13 14">
    <name type="scientific">Mesonia algae</name>
    <dbReference type="NCBI Taxonomy" id="213248"/>
    <lineage>
        <taxon>Bacteria</taxon>
        <taxon>Pseudomonadati</taxon>
        <taxon>Bacteroidota</taxon>
        <taxon>Flavobacteriia</taxon>
        <taxon>Flavobacteriales</taxon>
        <taxon>Flavobacteriaceae</taxon>
        <taxon>Mesonia</taxon>
    </lineage>
</organism>
<feature type="domain" description="Phytochrome chromophore attachment site" evidence="11">
    <location>
        <begin position="142"/>
        <end position="300"/>
    </location>
</feature>
<dbReference type="Pfam" id="PF08446">
    <property type="entry name" value="PAS_2"/>
    <property type="match status" value="1"/>
</dbReference>
<dbReference type="EC" id="2.7.13.3" evidence="3"/>
<dbReference type="GO" id="GO:0000155">
    <property type="term" value="F:phosphorelay sensor kinase activity"/>
    <property type="evidence" value="ECO:0007669"/>
    <property type="project" value="InterPro"/>
</dbReference>
<dbReference type="PRINTS" id="PR01033">
    <property type="entry name" value="PHYTOCHROME"/>
</dbReference>
<dbReference type="SUPFAM" id="SSF55785">
    <property type="entry name" value="PYP-like sensor domain (PAS domain)"/>
    <property type="match status" value="1"/>
</dbReference>
<dbReference type="InterPro" id="IPR005467">
    <property type="entry name" value="His_kinase_dom"/>
</dbReference>
<dbReference type="SMART" id="SM00387">
    <property type="entry name" value="HATPase_c"/>
    <property type="match status" value="1"/>
</dbReference>
<dbReference type="Gene3D" id="3.30.450.20">
    <property type="entry name" value="PAS domain"/>
    <property type="match status" value="1"/>
</dbReference>
<keyword evidence="14" id="KW-1185">Reference proteome</keyword>
<evidence type="ECO:0000256" key="6">
    <source>
        <dbReference type="ARBA" id="ARBA00022606"/>
    </source>
</evidence>
<dbReference type="InterPro" id="IPR036097">
    <property type="entry name" value="HisK_dim/P_sf"/>
</dbReference>
<dbReference type="PANTHER" id="PTHR42878:SF15">
    <property type="entry name" value="BACTERIOPHYTOCHROME"/>
    <property type="match status" value="1"/>
</dbReference>
<dbReference type="InterPro" id="IPR036890">
    <property type="entry name" value="HATPase_C_sf"/>
</dbReference>
<dbReference type="PANTHER" id="PTHR42878">
    <property type="entry name" value="TWO-COMPONENT HISTIDINE KINASE"/>
    <property type="match status" value="1"/>
</dbReference>
<dbReference type="Gene3D" id="1.10.287.130">
    <property type="match status" value="1"/>
</dbReference>
<dbReference type="InterPro" id="IPR029016">
    <property type="entry name" value="GAF-like_dom_sf"/>
</dbReference>
<dbReference type="SUPFAM" id="SSF47384">
    <property type="entry name" value="Homodimeric domain of signal transducing histidine kinase"/>
    <property type="match status" value="1"/>
</dbReference>
<feature type="domain" description="Histidine kinase" evidence="12">
    <location>
        <begin position="526"/>
        <end position="737"/>
    </location>
</feature>
<dbReference type="Proteomes" id="UP000249542">
    <property type="component" value="Unassembled WGS sequence"/>
</dbReference>
<dbReference type="PROSITE" id="PS50109">
    <property type="entry name" value="HIS_KIN"/>
    <property type="match status" value="1"/>
</dbReference>
<evidence type="ECO:0000256" key="1">
    <source>
        <dbReference type="ARBA" id="ARBA00000085"/>
    </source>
</evidence>
<dbReference type="InterPro" id="IPR001294">
    <property type="entry name" value="Phytochrome"/>
</dbReference>
<name>A0A2W7IM78_9FLAO</name>
<dbReference type="GO" id="GO:0009584">
    <property type="term" value="P:detection of visible light"/>
    <property type="evidence" value="ECO:0007669"/>
    <property type="project" value="InterPro"/>
</dbReference>
<dbReference type="Gene3D" id="3.30.450.40">
    <property type="match status" value="1"/>
</dbReference>
<dbReference type="InterPro" id="IPR003018">
    <property type="entry name" value="GAF"/>
</dbReference>
<dbReference type="InterPro" id="IPR013654">
    <property type="entry name" value="PAS_2"/>
</dbReference>
<dbReference type="GO" id="GO:0030295">
    <property type="term" value="F:protein kinase activator activity"/>
    <property type="evidence" value="ECO:0007669"/>
    <property type="project" value="TreeGrafter"/>
</dbReference>
<dbReference type="EMBL" id="QKYV01000005">
    <property type="protein sequence ID" value="PZW39713.1"/>
    <property type="molecule type" value="Genomic_DNA"/>
</dbReference>
<dbReference type="GO" id="GO:0007234">
    <property type="term" value="P:osmosensory signaling via phosphorelay pathway"/>
    <property type="evidence" value="ECO:0007669"/>
    <property type="project" value="TreeGrafter"/>
</dbReference>
<reference evidence="13 14" key="1">
    <citation type="submission" date="2018-06" db="EMBL/GenBank/DDBJ databases">
        <title>Genomic Encyclopedia of Archaeal and Bacterial Type Strains, Phase II (KMG-II): from individual species to whole genera.</title>
        <authorList>
            <person name="Goeker M."/>
        </authorList>
    </citation>
    <scope>NUCLEOTIDE SEQUENCE [LARGE SCALE GENOMIC DNA]</scope>
    <source>
        <strain evidence="13 14">DSM 15361</strain>
    </source>
</reference>
<dbReference type="SMART" id="SM00065">
    <property type="entry name" value="GAF"/>
    <property type="match status" value="1"/>
</dbReference>
<dbReference type="PROSITE" id="PS50046">
    <property type="entry name" value="PHYTOCHROME_2"/>
    <property type="match status" value="1"/>
</dbReference>
<dbReference type="InterPro" id="IPR003661">
    <property type="entry name" value="HisK_dim/P_dom"/>
</dbReference>